<evidence type="ECO:0000313" key="2">
    <source>
        <dbReference type="Proteomes" id="UP000694843"/>
    </source>
</evidence>
<name>A0A8B7NDL9_HYAAZ</name>
<dbReference type="InterPro" id="IPR026913">
    <property type="entry name" value="METTL24"/>
</dbReference>
<dbReference type="OrthoDB" id="10006218at2759"/>
<dbReference type="AlphaFoldDB" id="A0A8B7NDL9"/>
<sequence length="397" mass="45872">MNQILSQMPKAWRRLLMNIAVFLLVSYCLIALFSARTITHTSYEHRRPPVDINFATDMRPGLPYVPGRVKLFPSENRSMGLAPSYPASFFHTLHPDLFPYVTDDPEGRMDELLTLDLDSLSESELLERVLEGFTIPTYQCRKMVRIGGSYCTGRAEAEKVVCFDADMRPEIDDCLVYSFGVGHELSFDMAIANYGCDVFAFDSDYRHMSYPRNIYPRVTFLKVRLGWRREVLVLTDPSGRFPYVYRPLHDLKIHLGHAQAQIAFLKIDIENSEWDVFEKSVFKTRVLERTKQLSLEVHLDYLYPESQFDQHPDGQLGGLRSIARVLRGLHQRGFRLAFYEPNYNAPVNRTLHGRNFHIYFETVWLNTKLWPSVTTKAAPDLNSFDTMPSVGIIHNSE</sequence>
<protein>
    <submittedName>
        <fullName evidence="3">Uncharacterized protein LOC108668940</fullName>
    </submittedName>
</protein>
<feature type="domain" description="Methyltransferase" evidence="1">
    <location>
        <begin position="136"/>
        <end position="298"/>
    </location>
</feature>
<dbReference type="PANTHER" id="PTHR32026:SF10">
    <property type="entry name" value="METHYLTRANSFERASE-LIKE PROTEIN 24-RELATED"/>
    <property type="match status" value="1"/>
</dbReference>
<dbReference type="KEGG" id="hazt:108668940"/>
<reference evidence="3" key="1">
    <citation type="submission" date="2025-08" db="UniProtKB">
        <authorList>
            <consortium name="RefSeq"/>
        </authorList>
    </citation>
    <scope>IDENTIFICATION</scope>
    <source>
        <tissue evidence="3">Whole organism</tissue>
    </source>
</reference>
<evidence type="ECO:0000259" key="1">
    <source>
        <dbReference type="Pfam" id="PF13383"/>
    </source>
</evidence>
<dbReference type="Pfam" id="PF13383">
    <property type="entry name" value="Methyltransf_22"/>
    <property type="match status" value="1"/>
</dbReference>
<evidence type="ECO:0000313" key="3">
    <source>
        <dbReference type="RefSeq" id="XP_018011693.1"/>
    </source>
</evidence>
<organism evidence="2 3">
    <name type="scientific">Hyalella azteca</name>
    <name type="common">Amphipod</name>
    <dbReference type="NCBI Taxonomy" id="294128"/>
    <lineage>
        <taxon>Eukaryota</taxon>
        <taxon>Metazoa</taxon>
        <taxon>Ecdysozoa</taxon>
        <taxon>Arthropoda</taxon>
        <taxon>Crustacea</taxon>
        <taxon>Multicrustacea</taxon>
        <taxon>Malacostraca</taxon>
        <taxon>Eumalacostraca</taxon>
        <taxon>Peracarida</taxon>
        <taxon>Amphipoda</taxon>
        <taxon>Senticaudata</taxon>
        <taxon>Talitrida</taxon>
        <taxon>Talitroidea</taxon>
        <taxon>Hyalellidae</taxon>
        <taxon>Hyalella</taxon>
    </lineage>
</organism>
<keyword evidence="2" id="KW-1185">Reference proteome</keyword>
<proteinExistence type="predicted"/>
<dbReference type="InterPro" id="IPR025714">
    <property type="entry name" value="Methyltranfer_dom"/>
</dbReference>
<dbReference type="GeneID" id="108668940"/>
<gene>
    <name evidence="3" type="primary">LOC108668940</name>
</gene>
<dbReference type="Proteomes" id="UP000694843">
    <property type="component" value="Unplaced"/>
</dbReference>
<dbReference type="PANTHER" id="PTHR32026">
    <property type="entry name" value="METHYLTRANSFERASE-LIKE PROTEIN 24"/>
    <property type="match status" value="1"/>
</dbReference>
<dbReference type="RefSeq" id="XP_018011693.1">
    <property type="nucleotide sequence ID" value="XM_018156204.2"/>
</dbReference>
<accession>A0A8B7NDL9</accession>